<feature type="transmembrane region" description="Helical" evidence="10">
    <location>
        <begin position="176"/>
        <end position="203"/>
    </location>
</feature>
<dbReference type="GO" id="GO:0005886">
    <property type="term" value="C:plasma membrane"/>
    <property type="evidence" value="ECO:0007669"/>
    <property type="project" value="UniProtKB-SubCell"/>
</dbReference>
<protein>
    <submittedName>
        <fullName evidence="13">P2Y purinoceptor 2</fullName>
    </submittedName>
</protein>
<reference evidence="12" key="1">
    <citation type="journal article" date="2016" name="Nat. Commun.">
        <title>The channel catfish genome sequence provides insights into the evolution of scale formation in teleosts.</title>
        <authorList>
            <person name="Liu Z."/>
            <person name="Liu S."/>
            <person name="Yao J."/>
            <person name="Bao L."/>
            <person name="Zhang J."/>
            <person name="Li Y."/>
            <person name="Jiang C."/>
            <person name="Sun L."/>
            <person name="Wang R."/>
            <person name="Zhang Y."/>
            <person name="Zhou T."/>
            <person name="Zeng Q."/>
            <person name="Fu Q."/>
            <person name="Gao S."/>
            <person name="Li N."/>
            <person name="Koren S."/>
            <person name="Jiang Y."/>
            <person name="Zimin A."/>
            <person name="Xu P."/>
            <person name="Phillippy A.M."/>
            <person name="Geng X."/>
            <person name="Song L."/>
            <person name="Sun F."/>
            <person name="Li C."/>
            <person name="Wang X."/>
            <person name="Chen A."/>
            <person name="Jin Y."/>
            <person name="Yuan Z."/>
            <person name="Yang Y."/>
            <person name="Tan S."/>
            <person name="Peatman E."/>
            <person name="Lu J."/>
            <person name="Qin Z."/>
            <person name="Dunham R."/>
            <person name="Li Z."/>
            <person name="Sonstegard T."/>
            <person name="Feng J."/>
            <person name="Danzmann R.G."/>
            <person name="Schroeder S."/>
            <person name="Scheffler B."/>
            <person name="Duke M.V."/>
            <person name="Ballard L."/>
            <person name="Kucuktas H."/>
            <person name="Kaltenboeck L."/>
            <person name="Liu H."/>
            <person name="Armbruster J."/>
            <person name="Xie Y."/>
            <person name="Kirby M.L."/>
            <person name="Tian Y."/>
            <person name="Flanagan M.E."/>
            <person name="Mu W."/>
            <person name="Waldbieser G.C."/>
        </authorList>
    </citation>
    <scope>NUCLEOTIDE SEQUENCE [LARGE SCALE GENOMIC DNA]</scope>
    <source>
        <strain evidence="12">SDA103</strain>
    </source>
</reference>
<keyword evidence="2" id="KW-1003">Cell membrane</keyword>
<dbReference type="PANTHER" id="PTHR24231:SF35">
    <property type="entry name" value="P2Y PURINOCEPTOR 4-LIKE"/>
    <property type="match status" value="1"/>
</dbReference>
<evidence type="ECO:0000256" key="3">
    <source>
        <dbReference type="ARBA" id="ARBA00022692"/>
    </source>
</evidence>
<keyword evidence="5 9" id="KW-0297">G-protein coupled receptor</keyword>
<dbReference type="InterPro" id="IPR000276">
    <property type="entry name" value="GPCR_Rhodpsn"/>
</dbReference>
<dbReference type="PRINTS" id="PR01157">
    <property type="entry name" value="P2YPURNOCPTR"/>
</dbReference>
<dbReference type="GeneID" id="124626192"/>
<dbReference type="AlphaFoldDB" id="A0A9F7TF04"/>
<keyword evidence="3 9" id="KW-0812">Transmembrane</keyword>
<dbReference type="PRINTS" id="PR00237">
    <property type="entry name" value="GPCRRHODOPSN"/>
</dbReference>
<evidence type="ECO:0000259" key="11">
    <source>
        <dbReference type="PROSITE" id="PS50262"/>
    </source>
</evidence>
<feature type="transmembrane region" description="Helical" evidence="10">
    <location>
        <begin position="53"/>
        <end position="72"/>
    </location>
</feature>
<evidence type="ECO:0000313" key="12">
    <source>
        <dbReference type="Proteomes" id="UP000221080"/>
    </source>
</evidence>
<evidence type="ECO:0000256" key="7">
    <source>
        <dbReference type="ARBA" id="ARBA00023170"/>
    </source>
</evidence>
<dbReference type="Gene3D" id="1.20.1070.10">
    <property type="entry name" value="Rhodopsin 7-helix transmembrane proteins"/>
    <property type="match status" value="1"/>
</dbReference>
<dbReference type="GO" id="GO:0004930">
    <property type="term" value="F:G protein-coupled receptor activity"/>
    <property type="evidence" value="ECO:0007669"/>
    <property type="project" value="UniProtKB-KW"/>
</dbReference>
<keyword evidence="12" id="KW-1185">Reference proteome</keyword>
<evidence type="ECO:0000313" key="13">
    <source>
        <dbReference type="RefSeq" id="XP_053530419.1"/>
    </source>
</evidence>
<evidence type="ECO:0000256" key="1">
    <source>
        <dbReference type="ARBA" id="ARBA00004651"/>
    </source>
</evidence>
<accession>A0A9F7TF04</accession>
<evidence type="ECO:0000256" key="9">
    <source>
        <dbReference type="RuleBase" id="RU000688"/>
    </source>
</evidence>
<keyword evidence="7 9" id="KW-0675">Receptor</keyword>
<feature type="transmembrane region" description="Helical" evidence="10">
    <location>
        <begin position="135"/>
        <end position="156"/>
    </location>
</feature>
<dbReference type="PROSITE" id="PS00237">
    <property type="entry name" value="G_PROTEIN_RECEP_F1_1"/>
    <property type="match status" value="1"/>
</dbReference>
<reference evidence="13" key="2">
    <citation type="submission" date="2025-08" db="UniProtKB">
        <authorList>
            <consortium name="RefSeq"/>
        </authorList>
    </citation>
    <scope>IDENTIFICATION</scope>
    <source>
        <tissue evidence="13">Blood</tissue>
    </source>
</reference>
<keyword evidence="4 10" id="KW-1133">Transmembrane helix</keyword>
<dbReference type="PROSITE" id="PS50262">
    <property type="entry name" value="G_PROTEIN_RECEP_F1_2"/>
    <property type="match status" value="1"/>
</dbReference>
<dbReference type="KEGG" id="ipu:124626192"/>
<feature type="transmembrane region" description="Helical" evidence="10">
    <location>
        <begin position="271"/>
        <end position="291"/>
    </location>
</feature>
<dbReference type="Pfam" id="PF00001">
    <property type="entry name" value="7tm_1"/>
    <property type="match status" value="1"/>
</dbReference>
<evidence type="ECO:0000256" key="6">
    <source>
        <dbReference type="ARBA" id="ARBA00023136"/>
    </source>
</evidence>
<sequence>MNNHTEASCLPEAQHIIITVFLCLIYTIGLLLNGFSLWVFIFRISKWNAGTVLQFNLAISDALAAPVTPLIATYFVNGNNWEFSDFLCKLKIALISAHFYGSIMFLALISIHRYVVVVQFKRSSPLKRKAFVKKLCFGVWCFLLVGAIVYGVLLPVTKEDGRKQCLSIHQSKLTDAYFVINFVLFVFGFLVPFTVSVVCYSCLARSVTKVNVNSLQGQAVKTKSLRMIGLCLVIFGICFLPLNVTRTIAVVITKYYPTECKLLVRVETAYYSSYVLAGINCCLDPLIYFFGSHSFNKAFQRSVKIQRGQQEIDNKTESETTGYSATRNAIYTISSEMVL</sequence>
<evidence type="ECO:0000256" key="4">
    <source>
        <dbReference type="ARBA" id="ARBA00022989"/>
    </source>
</evidence>
<name>A0A9F7TF04_ICTPU</name>
<feature type="domain" description="G-protein coupled receptors family 1 profile" evidence="11">
    <location>
        <begin position="32"/>
        <end position="288"/>
    </location>
</feature>
<dbReference type="SUPFAM" id="SSF81321">
    <property type="entry name" value="Family A G protein-coupled receptor-like"/>
    <property type="match status" value="1"/>
</dbReference>
<evidence type="ECO:0000256" key="10">
    <source>
        <dbReference type="SAM" id="Phobius"/>
    </source>
</evidence>
<gene>
    <name evidence="13" type="primary">LOC124626192</name>
</gene>
<organism evidence="12 13">
    <name type="scientific">Ictalurus punctatus</name>
    <name type="common">Channel catfish</name>
    <name type="synonym">Silurus punctatus</name>
    <dbReference type="NCBI Taxonomy" id="7998"/>
    <lineage>
        <taxon>Eukaryota</taxon>
        <taxon>Metazoa</taxon>
        <taxon>Chordata</taxon>
        <taxon>Craniata</taxon>
        <taxon>Vertebrata</taxon>
        <taxon>Euteleostomi</taxon>
        <taxon>Actinopterygii</taxon>
        <taxon>Neopterygii</taxon>
        <taxon>Teleostei</taxon>
        <taxon>Ostariophysi</taxon>
        <taxon>Siluriformes</taxon>
        <taxon>Ictaluridae</taxon>
        <taxon>Ictalurus</taxon>
    </lineage>
</organism>
<dbReference type="InterPro" id="IPR017452">
    <property type="entry name" value="GPCR_Rhodpsn_7TM"/>
</dbReference>
<proteinExistence type="inferred from homology"/>
<feature type="transmembrane region" description="Helical" evidence="10">
    <location>
        <begin position="224"/>
        <end position="242"/>
    </location>
</feature>
<dbReference type="RefSeq" id="XP_053530419.1">
    <property type="nucleotide sequence ID" value="XM_053674444.1"/>
</dbReference>
<evidence type="ECO:0000256" key="8">
    <source>
        <dbReference type="ARBA" id="ARBA00023224"/>
    </source>
</evidence>
<dbReference type="OMA" id="KLCAGIW"/>
<dbReference type="PANTHER" id="PTHR24231">
    <property type="entry name" value="PURINOCEPTOR-RELATED G-PROTEIN COUPLED RECEPTOR"/>
    <property type="match status" value="1"/>
</dbReference>
<dbReference type="OrthoDB" id="10018446at2759"/>
<keyword evidence="8 9" id="KW-0807">Transducer</keyword>
<keyword evidence="6 10" id="KW-0472">Membrane</keyword>
<dbReference type="Proteomes" id="UP000221080">
    <property type="component" value="Chromosome 22"/>
</dbReference>
<comment type="subcellular location">
    <subcellularLocation>
        <location evidence="1">Cell membrane</location>
        <topology evidence="1">Multi-pass membrane protein</topology>
    </subcellularLocation>
</comment>
<feature type="transmembrane region" description="Helical" evidence="10">
    <location>
        <begin position="92"/>
        <end position="115"/>
    </location>
</feature>
<evidence type="ECO:0000256" key="2">
    <source>
        <dbReference type="ARBA" id="ARBA00022475"/>
    </source>
</evidence>
<comment type="similarity">
    <text evidence="9">Belongs to the G-protein coupled receptor 1 family.</text>
</comment>
<feature type="transmembrane region" description="Helical" evidence="10">
    <location>
        <begin position="16"/>
        <end position="41"/>
    </location>
</feature>
<evidence type="ECO:0000256" key="5">
    <source>
        <dbReference type="ARBA" id="ARBA00023040"/>
    </source>
</evidence>